<keyword evidence="3 7" id="KW-1003">Cell membrane</keyword>
<comment type="similarity">
    <text evidence="1 7">Belongs to the FliN/MopA/SpaO family.</text>
</comment>
<dbReference type="InterPro" id="IPR012826">
    <property type="entry name" value="FliN"/>
</dbReference>
<dbReference type="GO" id="GO:0071973">
    <property type="term" value="P:bacterial-type flagellum-dependent cell motility"/>
    <property type="evidence" value="ECO:0007669"/>
    <property type="project" value="UniProtKB-UniRule"/>
</dbReference>
<keyword evidence="5 7" id="KW-0283">Flagellar rotation</keyword>
<dbReference type="PANTHER" id="PTHR43484">
    <property type="match status" value="1"/>
</dbReference>
<evidence type="ECO:0000259" key="8">
    <source>
        <dbReference type="Pfam" id="PF01052"/>
    </source>
</evidence>
<keyword evidence="4 7" id="KW-0145">Chemotaxis</keyword>
<keyword evidence="9" id="KW-0969">Cilium</keyword>
<keyword evidence="7" id="KW-0975">Bacterial flagellum</keyword>
<dbReference type="SUPFAM" id="SSF101801">
    <property type="entry name" value="Surface presentation of antigens (SPOA)"/>
    <property type="match status" value="1"/>
</dbReference>
<dbReference type="InterPro" id="IPR036429">
    <property type="entry name" value="SpoA-like_sf"/>
</dbReference>
<evidence type="ECO:0000256" key="2">
    <source>
        <dbReference type="ARBA" id="ARBA00021897"/>
    </source>
</evidence>
<dbReference type="OrthoDB" id="9773459at2"/>
<dbReference type="GO" id="GO:0003774">
    <property type="term" value="F:cytoskeletal motor activity"/>
    <property type="evidence" value="ECO:0007669"/>
    <property type="project" value="UniProtKB-UniRule"/>
</dbReference>
<dbReference type="Proteomes" id="UP000298738">
    <property type="component" value="Chromosome"/>
</dbReference>
<dbReference type="PRINTS" id="PR00956">
    <property type="entry name" value="FLGMOTORFLIN"/>
</dbReference>
<protein>
    <recommendedName>
        <fullName evidence="2 7">Flagellar motor switch protein FliN</fullName>
    </recommendedName>
</protein>
<evidence type="ECO:0000256" key="1">
    <source>
        <dbReference type="ARBA" id="ARBA00009226"/>
    </source>
</evidence>
<keyword evidence="9" id="KW-0282">Flagellum</keyword>
<dbReference type="Gene3D" id="2.30.330.10">
    <property type="entry name" value="SpoA-like"/>
    <property type="match status" value="1"/>
</dbReference>
<feature type="domain" description="Flagellar motor switch protein FliN-like C-terminal" evidence="8">
    <location>
        <begin position="47"/>
        <end position="115"/>
    </location>
</feature>
<evidence type="ECO:0000256" key="4">
    <source>
        <dbReference type="ARBA" id="ARBA00022500"/>
    </source>
</evidence>
<dbReference type="AlphaFoldDB" id="A0A4D6XVT4"/>
<dbReference type="PANTHER" id="PTHR43484:SF1">
    <property type="entry name" value="FLAGELLAR MOTOR SWITCH PROTEIN FLIN"/>
    <property type="match status" value="1"/>
</dbReference>
<dbReference type="NCBIfam" id="TIGR02480">
    <property type="entry name" value="fliN"/>
    <property type="match status" value="1"/>
</dbReference>
<dbReference type="Pfam" id="PF01052">
    <property type="entry name" value="FliMN_C"/>
    <property type="match status" value="1"/>
</dbReference>
<dbReference type="InterPro" id="IPR051469">
    <property type="entry name" value="FliN/MopA/SpaO"/>
</dbReference>
<gene>
    <name evidence="9" type="primary">fliN</name>
    <name evidence="9" type="ORF">D9V68_00400</name>
</gene>
<comment type="function">
    <text evidence="7">FliN is one of three proteins (FliG, FliN, FliM) that form the rotor-mounted switch complex (C ring), located at the base of the basal body. This complex interacts with the CheY and CheZ chemotaxis proteins, in addition to contacting components of the motor that determine the direction of flagellar rotation.</text>
</comment>
<evidence type="ECO:0000256" key="3">
    <source>
        <dbReference type="ARBA" id="ARBA00022475"/>
    </source>
</evidence>
<name>A0A4D6XVT4_9GAMM</name>
<dbReference type="InterPro" id="IPR001172">
    <property type="entry name" value="FliN_T3SS_HrcQb"/>
</dbReference>
<dbReference type="GO" id="GO:0005886">
    <property type="term" value="C:plasma membrane"/>
    <property type="evidence" value="ECO:0007669"/>
    <property type="project" value="UniProtKB-SubCell"/>
</dbReference>
<sequence>MSNIQKNDNNEKLIDSEKSILEKEDINNNLLDQVNSNKNASNNTNILLNTLVNLTVELGKSKIKIKDFLGFSKGSMLILDKLKKEPLDIFINGHLIASGEIVVLEEKYGLRITSIKNSLENINISV</sequence>
<evidence type="ECO:0000313" key="10">
    <source>
        <dbReference type="Proteomes" id="UP000298738"/>
    </source>
</evidence>
<evidence type="ECO:0000256" key="6">
    <source>
        <dbReference type="ARBA" id="ARBA00023136"/>
    </source>
</evidence>
<dbReference type="GO" id="GO:0006935">
    <property type="term" value="P:chemotaxis"/>
    <property type="evidence" value="ECO:0007669"/>
    <property type="project" value="UniProtKB-KW"/>
</dbReference>
<dbReference type="InterPro" id="IPR001543">
    <property type="entry name" value="FliN-like_C"/>
</dbReference>
<accession>A0A4D6XVT4</accession>
<evidence type="ECO:0000256" key="7">
    <source>
        <dbReference type="RuleBase" id="RU362074"/>
    </source>
</evidence>
<evidence type="ECO:0000256" key="5">
    <source>
        <dbReference type="ARBA" id="ARBA00022779"/>
    </source>
</evidence>
<keyword evidence="6 7" id="KW-0472">Membrane</keyword>
<dbReference type="EMBL" id="CP034876">
    <property type="protein sequence ID" value="QCI20823.1"/>
    <property type="molecule type" value="Genomic_DNA"/>
</dbReference>
<organism evidence="9 10">
    <name type="scientific">Buchnera aphidicola</name>
    <name type="common">Hyperomyzus lactucae</name>
    <dbReference type="NCBI Taxonomy" id="1241860"/>
    <lineage>
        <taxon>Bacteria</taxon>
        <taxon>Pseudomonadati</taxon>
        <taxon>Pseudomonadota</taxon>
        <taxon>Gammaproteobacteria</taxon>
        <taxon>Enterobacterales</taxon>
        <taxon>Erwiniaceae</taxon>
        <taxon>Buchnera</taxon>
    </lineage>
</organism>
<dbReference type="RefSeq" id="WP_158357262.1">
    <property type="nucleotide sequence ID" value="NZ_CP034876.1"/>
</dbReference>
<reference evidence="9 10" key="2">
    <citation type="submission" date="2019-05" db="EMBL/GenBank/DDBJ databases">
        <title>Genome evolution of the obligate endosymbiont Buchnera aphidicola.</title>
        <authorList>
            <person name="Moran N.A."/>
        </authorList>
    </citation>
    <scope>NUCLEOTIDE SEQUENCE [LARGE SCALE GENOMIC DNA]</scope>
    <source>
        <strain evidence="9 10">Hla</strain>
    </source>
</reference>
<comment type="subcellular location">
    <subcellularLocation>
        <location evidence="7">Cell membrane</location>
        <topology evidence="7">Peripheral membrane protein</topology>
        <orientation evidence="7">Cytoplasmic side</orientation>
    </subcellularLocation>
    <subcellularLocation>
        <location evidence="7">Bacterial flagellum basal body</location>
    </subcellularLocation>
</comment>
<proteinExistence type="inferred from homology"/>
<evidence type="ECO:0000313" key="9">
    <source>
        <dbReference type="EMBL" id="QCI20823.1"/>
    </source>
</evidence>
<dbReference type="GO" id="GO:0009425">
    <property type="term" value="C:bacterial-type flagellum basal body"/>
    <property type="evidence" value="ECO:0007669"/>
    <property type="project" value="UniProtKB-SubCell"/>
</dbReference>
<reference evidence="9 10" key="1">
    <citation type="submission" date="2018-12" db="EMBL/GenBank/DDBJ databases">
        <authorList>
            <person name="Chong R.A."/>
        </authorList>
    </citation>
    <scope>NUCLEOTIDE SEQUENCE [LARGE SCALE GENOMIC DNA]</scope>
    <source>
        <strain evidence="9 10">Hla</strain>
    </source>
</reference>
<keyword evidence="9" id="KW-0966">Cell projection</keyword>